<dbReference type="InterPro" id="IPR010935">
    <property type="entry name" value="SMC_hinge"/>
</dbReference>
<dbReference type="GO" id="GO:0006260">
    <property type="term" value="P:DNA replication"/>
    <property type="evidence" value="ECO:0007669"/>
    <property type="project" value="UniProtKB-UniRule"/>
</dbReference>
<evidence type="ECO:0000259" key="8">
    <source>
        <dbReference type="SMART" id="SM00968"/>
    </source>
</evidence>
<evidence type="ECO:0000313" key="10">
    <source>
        <dbReference type="Proteomes" id="UP000004129"/>
    </source>
</evidence>
<sequence>MHCVQLKRLEAYGFKSFAERIVVQFDQGITAVVGPNGSGKSNITDAVRWVLGEQNIRMLRGLRSEDIIFAGSAARRALSVAEVVLVFDNTDKKLPIDYDEVVVKRRLYRNGDSEVYLNDSRCRIKDIYQLFADTGIGHDGMSIIGQNRLNDILDSRPEERRVFFEETAGITKYRARKQEALRKLRENEGDLVRLNDIMYAQAAELEPLAVQAEKTMRFRQLDAERRKYQLTSLVQQHDRLIQEQDGLTQTLNEHRAEEAREMRARRDAEEKKNALEADIALIDGRMQENTRKLRRQQEKLDVLRQEESHIKGRQDQGSKRKTDVEGMRQSAVAKKQATEQEIAQIDAILAQQNTVIQEKKAEQTDVQQEIACVQAELSNEERTMAQHASSRTAVQCVLARLRERLAVARNAAEQGDESKERRQEEIERRRTALVEAQTECERKNHTLAQSEKNLQSISQGQSRLYEDIEKLRSVIEYGEAQLRKSDAELLRLRQNLDFQRRIQDSHEGFGRDVQTVLQATEGWRRGIAGTVADLIRIPERYLTAIDVALGGSVRNVVTEDTDTAKSAISYLKRKNGGRVTFLPLTTITVRPPREINLGRYHGVIGWANTLVQAEGKFQRVADHLLSQTLVMETLDDALIAAKQEGYRLRIVTLTGELLNPGGSLTGGGRKKERSTLLNRRTDIEALHSRLQEQEAAHQELHSSLEQQRHLLKEKRGQSADQRAAAERLAQELMELRGKCDILKERIADQANALHEMERAEEERLASGAKLMQIQMRMERHISCCEAHEERFTQAAEQSGHRCVELRNEQQGYEERLHGLDVSIAALSAEIETRTRNRKSRTFDLAEAERTLKDLTTQDALLADELQRDKDRLAELTSEIERHDAVFQKRERRGEELKDQRLAHEAESRMLDSAIKSAVARIEDIRIKQHRCDNSLEGIRIRLGDCRGTLLSDFGRTPETAAAEIMQDADPDVLKERLRALDTAIRALGAVNPNAVEEYAEKKARYEEEEKQIADLRAAKQDIEQIIQKIDQDMTRTFREAFRQIQEYFNEIFVRLFGGGIAELRLTDKDDILSSGVEILVTLPDKKRQNLSALSGGERALTVIALLFSFLRYRPSPFSILDEIDAPLDEANVSRFGDFLKEFSVNTQFIVVTHRKGTMRVADTMYGVTVEDAGVSKVLSIRLKDYEAEQTA</sequence>
<dbReference type="GO" id="GO:0005694">
    <property type="term" value="C:chromosome"/>
    <property type="evidence" value="ECO:0007669"/>
    <property type="project" value="InterPro"/>
</dbReference>
<comment type="domain">
    <text evidence="6">Contains large globular domains required for ATP hydrolysis at each terminus and a third globular domain forming a flexible hinge near the middle of the molecule. These domains are separated by coiled-coil structures.</text>
</comment>
<dbReference type="InterPro" id="IPR036277">
    <property type="entry name" value="SMC_hinge_sf"/>
</dbReference>
<dbReference type="Proteomes" id="UP000004129">
    <property type="component" value="Unassembled WGS sequence"/>
</dbReference>
<feature type="coiled-coil region" evidence="6">
    <location>
        <begin position="356"/>
        <end position="453"/>
    </location>
</feature>
<keyword evidence="2 6" id="KW-0547">Nucleotide-binding</keyword>
<dbReference type="GO" id="GO:0007059">
    <property type="term" value="P:chromosome segregation"/>
    <property type="evidence" value="ECO:0007669"/>
    <property type="project" value="UniProtKB-UniRule"/>
</dbReference>
<dbReference type="HAMAP" id="MF_01894">
    <property type="entry name" value="Smc_prok"/>
    <property type="match status" value="1"/>
</dbReference>
<comment type="function">
    <text evidence="6">Required for chromosome condensation and partitioning.</text>
</comment>
<dbReference type="Pfam" id="PF02463">
    <property type="entry name" value="SMC_N"/>
    <property type="match status" value="1"/>
</dbReference>
<comment type="caution">
    <text evidence="9">The sequence shown here is derived from an EMBL/GenBank/DDBJ whole genome shotgun (WGS) entry which is preliminary data.</text>
</comment>
<feature type="coiled-coil region" evidence="6">
    <location>
        <begin position="844"/>
        <end position="885"/>
    </location>
</feature>
<feature type="coiled-coil region" evidence="6">
    <location>
        <begin position="991"/>
        <end position="1035"/>
    </location>
</feature>
<evidence type="ECO:0000256" key="5">
    <source>
        <dbReference type="ARBA" id="ARBA00023125"/>
    </source>
</evidence>
<evidence type="ECO:0000256" key="4">
    <source>
        <dbReference type="ARBA" id="ARBA00023054"/>
    </source>
</evidence>
<keyword evidence="3 6" id="KW-0067">ATP-binding</keyword>
<accession>G5GMQ9</accession>
<dbReference type="HOGENOM" id="CLU_001042_2_2_9"/>
<comment type="similarity">
    <text evidence="6">Belongs to the SMC family.</text>
</comment>
<comment type="subunit">
    <text evidence="6">Homodimer.</text>
</comment>
<dbReference type="CDD" id="cd03278">
    <property type="entry name" value="ABC_SMC_barmotin"/>
    <property type="match status" value="1"/>
</dbReference>
<keyword evidence="5 6" id="KW-0238">DNA-binding</keyword>
<evidence type="ECO:0000256" key="7">
    <source>
        <dbReference type="SAM" id="MobiDB-lite"/>
    </source>
</evidence>
<keyword evidence="10" id="KW-1185">Reference proteome</keyword>
<dbReference type="Gene3D" id="3.30.70.1620">
    <property type="match status" value="1"/>
</dbReference>
<keyword evidence="4 6" id="KW-0175">Coiled coil</keyword>
<keyword evidence="1 6" id="KW-0963">Cytoplasm</keyword>
<evidence type="ECO:0000313" key="9">
    <source>
        <dbReference type="EMBL" id="EHG21837.1"/>
    </source>
</evidence>
<gene>
    <name evidence="6" type="primary">smc</name>
    <name evidence="9" type="ORF">HMPREF9334_00540</name>
</gene>
<feature type="binding site" evidence="6">
    <location>
        <begin position="35"/>
        <end position="42"/>
    </location>
    <ligand>
        <name>ATP</name>
        <dbReference type="ChEBI" id="CHEBI:30616"/>
    </ligand>
</feature>
<dbReference type="NCBIfam" id="TIGR02168">
    <property type="entry name" value="SMC_prok_B"/>
    <property type="match status" value="1"/>
</dbReference>
<dbReference type="Gene3D" id="3.40.50.300">
    <property type="entry name" value="P-loop containing nucleotide triphosphate hydrolases"/>
    <property type="match status" value="2"/>
</dbReference>
<feature type="region of interest" description="Disordered" evidence="7">
    <location>
        <begin position="304"/>
        <end position="325"/>
    </location>
</feature>
<dbReference type="InterPro" id="IPR003395">
    <property type="entry name" value="RecF/RecN/SMC_N"/>
</dbReference>
<dbReference type="GO" id="GO:0005524">
    <property type="term" value="F:ATP binding"/>
    <property type="evidence" value="ECO:0007669"/>
    <property type="project" value="UniProtKB-UniRule"/>
</dbReference>
<dbReference type="PATRIC" id="fig|679201.3.peg.543"/>
<protein>
    <recommendedName>
        <fullName evidence="6">Chromosome partition protein Smc</fullName>
    </recommendedName>
</protein>
<dbReference type="GO" id="GO:0005737">
    <property type="term" value="C:cytoplasm"/>
    <property type="evidence" value="ECO:0007669"/>
    <property type="project" value="UniProtKB-SubCell"/>
</dbReference>
<evidence type="ECO:0000256" key="2">
    <source>
        <dbReference type="ARBA" id="ARBA00022741"/>
    </source>
</evidence>
<dbReference type="PANTHER" id="PTHR43977">
    <property type="entry name" value="STRUCTURAL MAINTENANCE OF CHROMOSOMES PROTEIN 3"/>
    <property type="match status" value="1"/>
</dbReference>
<evidence type="ECO:0000256" key="3">
    <source>
        <dbReference type="ARBA" id="ARBA00022840"/>
    </source>
</evidence>
<dbReference type="GO" id="GO:0003677">
    <property type="term" value="F:DNA binding"/>
    <property type="evidence" value="ECO:0007669"/>
    <property type="project" value="UniProtKB-UniRule"/>
</dbReference>
<dbReference type="PIRSF" id="PIRSF005719">
    <property type="entry name" value="SMC"/>
    <property type="match status" value="1"/>
</dbReference>
<dbReference type="InterPro" id="IPR011890">
    <property type="entry name" value="SMC_prok"/>
</dbReference>
<dbReference type="STRING" id="679201.HMPREF9334_00540"/>
<evidence type="ECO:0000256" key="6">
    <source>
        <dbReference type="HAMAP-Rule" id="MF_01894"/>
    </source>
</evidence>
<organism evidence="9 10">
    <name type="scientific">Selenomonas infelix ATCC 43532</name>
    <dbReference type="NCBI Taxonomy" id="679201"/>
    <lineage>
        <taxon>Bacteria</taxon>
        <taxon>Bacillati</taxon>
        <taxon>Bacillota</taxon>
        <taxon>Negativicutes</taxon>
        <taxon>Selenomonadales</taxon>
        <taxon>Selenomonadaceae</taxon>
        <taxon>Selenomonas</taxon>
    </lineage>
</organism>
<dbReference type="EMBL" id="ACZM01000004">
    <property type="protein sequence ID" value="EHG21837.1"/>
    <property type="molecule type" value="Genomic_DNA"/>
</dbReference>
<dbReference type="SUPFAM" id="SSF52540">
    <property type="entry name" value="P-loop containing nucleoside triphosphate hydrolases"/>
    <property type="match status" value="1"/>
</dbReference>
<dbReference type="GO" id="GO:0007062">
    <property type="term" value="P:sister chromatid cohesion"/>
    <property type="evidence" value="ECO:0007669"/>
    <property type="project" value="InterPro"/>
</dbReference>
<dbReference type="InterPro" id="IPR024704">
    <property type="entry name" value="SMC"/>
</dbReference>
<dbReference type="eggNOG" id="COG1196">
    <property type="taxonomic scope" value="Bacteria"/>
</dbReference>
<dbReference type="Gene3D" id="1.20.1060.20">
    <property type="match status" value="1"/>
</dbReference>
<dbReference type="InterPro" id="IPR027417">
    <property type="entry name" value="P-loop_NTPase"/>
</dbReference>
<comment type="subcellular location">
    <subcellularLocation>
        <location evidence="6">Cytoplasm</location>
    </subcellularLocation>
</comment>
<dbReference type="Pfam" id="PF06470">
    <property type="entry name" value="SMC_hinge"/>
    <property type="match status" value="1"/>
</dbReference>
<evidence type="ECO:0000256" key="1">
    <source>
        <dbReference type="ARBA" id="ARBA00022490"/>
    </source>
</evidence>
<feature type="coiled-coil region" evidence="6">
    <location>
        <begin position="683"/>
        <end position="762"/>
    </location>
</feature>
<dbReference type="GO" id="GO:0030261">
    <property type="term" value="P:chromosome condensation"/>
    <property type="evidence" value="ECO:0007669"/>
    <property type="project" value="InterPro"/>
</dbReference>
<proteinExistence type="inferred from homology"/>
<dbReference type="AlphaFoldDB" id="G5GMQ9"/>
<reference evidence="9 10" key="1">
    <citation type="submission" date="2011-08" db="EMBL/GenBank/DDBJ databases">
        <title>The Genome Sequence of Selenomonas infelix ATCC 43532.</title>
        <authorList>
            <consortium name="The Broad Institute Genome Sequencing Platform"/>
            <person name="Earl A."/>
            <person name="Ward D."/>
            <person name="Feldgarden M."/>
            <person name="Gevers D."/>
            <person name="Izard J."/>
            <person name="Blanton J.M."/>
            <person name="Baranova O.V."/>
            <person name="Dewhirst F.E."/>
            <person name="Young S.K."/>
            <person name="Zeng Q."/>
            <person name="Gargeya S."/>
            <person name="Fitzgerald M."/>
            <person name="Haas B."/>
            <person name="Abouelleil A."/>
            <person name="Alvarado L."/>
            <person name="Arachchi H.M."/>
            <person name="Berlin A."/>
            <person name="Brown A."/>
            <person name="Chapman S.B."/>
            <person name="Chen Z."/>
            <person name="Dunbar C."/>
            <person name="Freedman E."/>
            <person name="Gearin G."/>
            <person name="Gellesch M."/>
            <person name="Goldberg J."/>
            <person name="Griggs A."/>
            <person name="Gujja S."/>
            <person name="Heiman D."/>
            <person name="Howarth C."/>
            <person name="Larson L."/>
            <person name="Lui A."/>
            <person name="MacDonald P.J.P."/>
            <person name="Montmayeur A."/>
            <person name="Murphy C."/>
            <person name="Neiman D."/>
            <person name="Pearson M."/>
            <person name="Priest M."/>
            <person name="Roberts A."/>
            <person name="Saif S."/>
            <person name="Shea T."/>
            <person name="Shenoy N."/>
            <person name="Sisk P."/>
            <person name="Stolte C."/>
            <person name="Sykes S."/>
            <person name="Wortman J."/>
            <person name="Nusbaum C."/>
            <person name="Birren B."/>
        </authorList>
    </citation>
    <scope>NUCLEOTIDE SEQUENCE [LARGE SCALE GENOMIC DNA]</scope>
    <source>
        <strain evidence="9 10">ATCC 43532</strain>
    </source>
</reference>
<dbReference type="SUPFAM" id="SSF75553">
    <property type="entry name" value="Smc hinge domain"/>
    <property type="match status" value="1"/>
</dbReference>
<name>G5GMQ9_9FIRM</name>
<dbReference type="GO" id="GO:0016887">
    <property type="term" value="F:ATP hydrolysis activity"/>
    <property type="evidence" value="ECO:0007669"/>
    <property type="project" value="InterPro"/>
</dbReference>
<feature type="domain" description="SMC hinge" evidence="8">
    <location>
        <begin position="525"/>
        <end position="641"/>
    </location>
</feature>
<dbReference type="SMART" id="SM00968">
    <property type="entry name" value="SMC_hinge"/>
    <property type="match status" value="1"/>
</dbReference>